<dbReference type="PANTHER" id="PTHR43611">
    <property type="entry name" value="ALPHA-D-GLUCOSE 1-PHOSPHATE PHOSPHATASE"/>
    <property type="match status" value="1"/>
</dbReference>
<dbReference type="PANTHER" id="PTHR43611:SF3">
    <property type="entry name" value="FLAVIN MONONUCLEOTIDE HYDROLASE 1, CHLOROPLATIC"/>
    <property type="match status" value="1"/>
</dbReference>
<dbReference type="RefSeq" id="WP_250064567.1">
    <property type="nucleotide sequence ID" value="NZ_JAIKTS010000003.1"/>
</dbReference>
<dbReference type="InterPro" id="IPR006439">
    <property type="entry name" value="HAD-SF_hydro_IA"/>
</dbReference>
<dbReference type="SUPFAM" id="SSF56784">
    <property type="entry name" value="HAD-like"/>
    <property type="match status" value="1"/>
</dbReference>
<organism evidence="1 2">
    <name type="scientific">Stenotrophomonas mori</name>
    <dbReference type="NCBI Taxonomy" id="2871096"/>
    <lineage>
        <taxon>Bacteria</taxon>
        <taxon>Pseudomonadati</taxon>
        <taxon>Pseudomonadota</taxon>
        <taxon>Gammaproteobacteria</taxon>
        <taxon>Lysobacterales</taxon>
        <taxon>Lysobacteraceae</taxon>
        <taxon>Stenotrophomonas</taxon>
    </lineage>
</organism>
<reference evidence="1 2" key="1">
    <citation type="submission" date="2021-08" db="EMBL/GenBank/DDBJ databases">
        <title>Novel members of of the genus Stenotrophomonas from differernt environment.</title>
        <authorList>
            <person name="Deng Y."/>
        </authorList>
    </citation>
    <scope>NUCLEOTIDE SEQUENCE [LARGE SCALE GENOMIC DNA]</scope>
    <source>
        <strain evidence="1 2">CPCC 101365</strain>
    </source>
</reference>
<dbReference type="GO" id="GO:0016787">
    <property type="term" value="F:hydrolase activity"/>
    <property type="evidence" value="ECO:0007669"/>
    <property type="project" value="UniProtKB-KW"/>
</dbReference>
<accession>A0ABT0SJU3</accession>
<dbReference type="InterPro" id="IPR036412">
    <property type="entry name" value="HAD-like_sf"/>
</dbReference>
<proteinExistence type="predicted"/>
<gene>
    <name evidence="1" type="ORF">K5L01_11080</name>
</gene>
<dbReference type="Proteomes" id="UP001431235">
    <property type="component" value="Unassembled WGS sequence"/>
</dbReference>
<name>A0ABT0SJU3_9GAMM</name>
<keyword evidence="1" id="KW-0378">Hydrolase</keyword>
<dbReference type="Gene3D" id="1.10.150.240">
    <property type="entry name" value="Putative phosphatase, domain 2"/>
    <property type="match status" value="1"/>
</dbReference>
<evidence type="ECO:0000313" key="2">
    <source>
        <dbReference type="Proteomes" id="UP001431235"/>
    </source>
</evidence>
<dbReference type="SFLD" id="SFLDG01129">
    <property type="entry name" value="C1.5:_HAD__Beta-PGM__Phosphata"/>
    <property type="match status" value="1"/>
</dbReference>
<dbReference type="SFLD" id="SFLDS00003">
    <property type="entry name" value="Haloacid_Dehalogenase"/>
    <property type="match status" value="1"/>
</dbReference>
<dbReference type="InterPro" id="IPR023214">
    <property type="entry name" value="HAD_sf"/>
</dbReference>
<keyword evidence="2" id="KW-1185">Reference proteome</keyword>
<dbReference type="Pfam" id="PF00702">
    <property type="entry name" value="Hydrolase"/>
    <property type="match status" value="1"/>
</dbReference>
<dbReference type="EMBL" id="JAIKTS010000003">
    <property type="protein sequence ID" value="MCL7715189.1"/>
    <property type="molecule type" value="Genomic_DNA"/>
</dbReference>
<comment type="caution">
    <text evidence="1">The sequence shown here is derived from an EMBL/GenBank/DDBJ whole genome shotgun (WGS) entry which is preliminary data.</text>
</comment>
<sequence length="198" mass="21232">MTPAPQALLLDFDGLLADYDHRRHLQGLAQAAGRSAADVDQALRGDGLERAHACGALPGEALLQSLNGRLGSHLVAADWQAARCGASRLRRDTLALLERLRPGVRIAVLTNNGPLSVAAISALLPGWTVLGSGELGVRKPDPRIYLAACARLGCGPARSLFVDHLFRHVQGARSAGLHADTAHHTQSLRRVLRRWHLL</sequence>
<dbReference type="InterPro" id="IPR023198">
    <property type="entry name" value="PGP-like_dom2"/>
</dbReference>
<dbReference type="NCBIfam" id="TIGR01509">
    <property type="entry name" value="HAD-SF-IA-v3"/>
    <property type="match status" value="1"/>
</dbReference>
<protein>
    <submittedName>
        <fullName evidence="1">HAD-IA family hydrolase</fullName>
    </submittedName>
</protein>
<dbReference type="NCBIfam" id="TIGR01549">
    <property type="entry name" value="HAD-SF-IA-v1"/>
    <property type="match status" value="1"/>
</dbReference>
<evidence type="ECO:0000313" key="1">
    <source>
        <dbReference type="EMBL" id="MCL7715189.1"/>
    </source>
</evidence>
<dbReference type="Gene3D" id="3.40.50.1000">
    <property type="entry name" value="HAD superfamily/HAD-like"/>
    <property type="match status" value="1"/>
</dbReference>